<keyword evidence="2" id="KW-0539">Nucleus</keyword>
<dbReference type="GO" id="GO:0015031">
    <property type="term" value="P:protein transport"/>
    <property type="evidence" value="ECO:0007669"/>
    <property type="project" value="UniProtKB-UniRule"/>
</dbReference>
<accession>A0A1L0CLC6</accession>
<comment type="function">
    <text evidence="2">Involved in ubiquitin-mediated protein degradation. Regulatory factor in the ubiquitin/proteasome pathway that controls the turnover of proteasome substrates. Targets proteasomes to the nucleus and facilitates the degradation of nuclear proteins.</text>
</comment>
<reference evidence="4" key="1">
    <citation type="submission" date="2016-11" db="EMBL/GenBank/DDBJ databases">
        <authorList>
            <person name="Guldener U."/>
        </authorList>
    </citation>
    <scope>NUCLEOTIDE SEQUENCE [LARGE SCALE GENOMIC DNA]</scope>
</reference>
<evidence type="ECO:0000256" key="1">
    <source>
        <dbReference type="ARBA" id="ARBA00022927"/>
    </source>
</evidence>
<dbReference type="InterPro" id="IPR038422">
    <property type="entry name" value="Cut8/Sts1_sf"/>
</dbReference>
<dbReference type="VEuPathDB" id="FungiDB:HGUI_01861"/>
<keyword evidence="2" id="KW-0813">Transport</keyword>
<gene>
    <name evidence="3" type="ORF">HGUI_01861</name>
</gene>
<dbReference type="Gene3D" id="1.20.58.1590">
    <property type="entry name" value="Tethering factor for nuclear proteasome Cut8/Sts1"/>
    <property type="match status" value="1"/>
</dbReference>
<keyword evidence="4" id="KW-1185">Reference proteome</keyword>
<dbReference type="InterPro" id="IPR013868">
    <property type="entry name" value="Cut8/Sts1_fam"/>
</dbReference>
<comment type="subcellular location">
    <subcellularLocation>
        <location evidence="2">Cytoplasm</location>
    </subcellularLocation>
    <subcellularLocation>
        <location evidence="2">Nucleus</location>
    </subcellularLocation>
</comment>
<evidence type="ECO:0000313" key="4">
    <source>
        <dbReference type="Proteomes" id="UP000183365"/>
    </source>
</evidence>
<dbReference type="Proteomes" id="UP000183365">
    <property type="component" value="Unassembled WGS sequence"/>
</dbReference>
<dbReference type="EMBL" id="FQNF01000028">
    <property type="protein sequence ID" value="SGZ39661.1"/>
    <property type="molecule type" value="Genomic_DNA"/>
</dbReference>
<evidence type="ECO:0000313" key="3">
    <source>
        <dbReference type="EMBL" id="SGZ39661.1"/>
    </source>
</evidence>
<organism evidence="3 4">
    <name type="scientific">Hanseniaspora guilliermondii</name>
    <dbReference type="NCBI Taxonomy" id="56406"/>
    <lineage>
        <taxon>Eukaryota</taxon>
        <taxon>Fungi</taxon>
        <taxon>Dikarya</taxon>
        <taxon>Ascomycota</taxon>
        <taxon>Saccharomycotina</taxon>
        <taxon>Saccharomycetes</taxon>
        <taxon>Saccharomycodales</taxon>
        <taxon>Saccharomycodaceae</taxon>
        <taxon>Hanseniaspora</taxon>
    </lineage>
</organism>
<keyword evidence="2" id="KW-0963">Cytoplasm</keyword>
<comment type="subunit">
    <text evidence="2">Binds the proteasome.</text>
</comment>
<name>A0A1L0CLC6_9ASCO</name>
<dbReference type="GO" id="GO:0071630">
    <property type="term" value="P:nuclear protein quality control by the ubiquitin-proteasome system"/>
    <property type="evidence" value="ECO:0007669"/>
    <property type="project" value="UniProtKB-UniRule"/>
</dbReference>
<dbReference type="OrthoDB" id="3972881at2759"/>
<protein>
    <recommendedName>
        <fullName evidence="2">Tethering factor for nuclear proteasome STS1</fullName>
    </recommendedName>
</protein>
<dbReference type="GO" id="GO:0005737">
    <property type="term" value="C:cytoplasm"/>
    <property type="evidence" value="ECO:0007669"/>
    <property type="project" value="UniProtKB-SubCell"/>
</dbReference>
<dbReference type="GO" id="GO:0031144">
    <property type="term" value="P:proteasome localization"/>
    <property type="evidence" value="ECO:0007669"/>
    <property type="project" value="UniProtKB-UniRule"/>
</dbReference>
<proteinExistence type="inferred from homology"/>
<comment type="similarity">
    <text evidence="2">Belongs to the cut8/STS1 family.</text>
</comment>
<dbReference type="Pfam" id="PF08559">
    <property type="entry name" value="Cut8"/>
    <property type="match status" value="1"/>
</dbReference>
<dbReference type="AlphaFoldDB" id="A0A1L0CLC6"/>
<dbReference type="GO" id="GO:0005634">
    <property type="term" value="C:nucleus"/>
    <property type="evidence" value="ECO:0007669"/>
    <property type="project" value="UniProtKB-SubCell"/>
</dbReference>
<sequence>MSYHHNNEFKYTHNQLNRKRLQQDLNDSHSLNTKTQSIRNIKVKSHAGNIKRLRANNENIIQSKLNIDRVLDLLTKDQLVHVLKKSMTVEPKLESFVLEEIDSKFFNNSKFKMLQNKIVQSFNKLICQIPFERSNTSGTLQSDLSNDDISDSSCEDNCKITDYSYITINDYSFEKVKSSYLNFLNLIYDYNEYALKFSSLNMEIWSLLETSLKILISLPKLENKVNNYYKSYLIEKLDVLVSDVLVEQANSKDTDIINNIEMIINMNRSKFNYLIATLGVEKFTNINNFINKLCGSFIPNIISSTENEQVNSNNGMDYIKNFLQEQNSANNSIMNRLNNGNLEFHDSILITGDTDENFHNSNRNDLNTSSGNNSEAIENLSTELALNSASVYLT</sequence>
<evidence type="ECO:0000256" key="2">
    <source>
        <dbReference type="RuleBase" id="RU368013"/>
    </source>
</evidence>
<keyword evidence="1 2" id="KW-0653">Protein transport</keyword>